<name>A0A562QGB6_9BACI</name>
<dbReference type="InterPro" id="IPR001460">
    <property type="entry name" value="PCN-bd_Tpept"/>
</dbReference>
<dbReference type="GO" id="GO:0005886">
    <property type="term" value="C:plasma membrane"/>
    <property type="evidence" value="ECO:0007669"/>
    <property type="project" value="TreeGrafter"/>
</dbReference>
<dbReference type="EC" id="3.4.16.4" evidence="4"/>
<feature type="domain" description="PASTA" evidence="9">
    <location>
        <begin position="653"/>
        <end position="712"/>
    </location>
</feature>
<evidence type="ECO:0000256" key="2">
    <source>
        <dbReference type="ARBA" id="ARBA00004752"/>
    </source>
</evidence>
<dbReference type="InterPro" id="IPR036138">
    <property type="entry name" value="PBP_dimer_sf"/>
</dbReference>
<dbReference type="Gene3D" id="3.40.710.10">
    <property type="entry name" value="DD-peptidase/beta-lactamase superfamily"/>
    <property type="match status" value="1"/>
</dbReference>
<comment type="similarity">
    <text evidence="3">Belongs to the transpeptidase family.</text>
</comment>
<keyword evidence="11" id="KW-1185">Reference proteome</keyword>
<dbReference type="InterPro" id="IPR005311">
    <property type="entry name" value="PBP_dimer"/>
</dbReference>
<dbReference type="GO" id="GO:0008658">
    <property type="term" value="F:penicillin binding"/>
    <property type="evidence" value="ECO:0007669"/>
    <property type="project" value="InterPro"/>
</dbReference>
<evidence type="ECO:0000313" key="10">
    <source>
        <dbReference type="EMBL" id="TWI55781.1"/>
    </source>
</evidence>
<feature type="region of interest" description="Disordered" evidence="7">
    <location>
        <begin position="712"/>
        <end position="741"/>
    </location>
</feature>
<sequence>MTQLWGVRMEIKRSVTNKRAVILLLLFLTIFIILLGRIVYIQTIKEIKGEDLQALGEDRWTRTQTLEGIRGTIFDRVGSPIAQELNSYTVYAILNKEQNSYVKNAEETARKLSPYIDMSEETLTELLSSDRFQVELGSGAKNMTHERMEEIRALNLEGIYFREEPRRYYPKQTYASHVIGYTERDMVTARMGIERSLDDLLRAEDGMIQYQSDRKGIPLPDPNRHITPAKNGYDVYLTLDSNIQTALEQVMTKVEEDYQPEKMIAIVADPKTGEILAMSNRPSFNPNHYEQITNYMNFAVSDRFEPGSTMKMFTLAAAIEEGVYNGQETYQSGRYQIADRTISDHNQGRGWGQITYDEGMLRSSNVAFSKIALEKLGPPKIYEYWERFGLTQPTGIDLPNEADSLIANQYSIDAATTAFGQATAVTPIQQIQAATAIANNGKMMKPYIIDRIVNPETKTIVRQTEPVLVSEPISEETADQVLDLLEQVVISPEGTGKPYYLEGFNVAGKTGTAQIRNPDGPGYIRGHGQNIFSFLGMAPKEDPQVIVYVAVDRPKLEFHEVGADPTAMIFNTIMKHSLQYLNITPTIEEIEENVAEGFETANYVGLSVEDVTEQVQSSEIEIVVLGNGSKIVAQQPVVGKGMLPGERLLLRTDSDQAQMPDMNGWSSRDVRKFAQVMEMNPNIFGHGYVTSQSIEPGSTIQKGEYVVIELSTPQSIEQEEVTEEAEEAEEEQNEDQPQVME</sequence>
<dbReference type="Proteomes" id="UP000315711">
    <property type="component" value="Unassembled WGS sequence"/>
</dbReference>
<dbReference type="CDD" id="cd06575">
    <property type="entry name" value="PASTA_Pbp2x-like_2"/>
    <property type="match status" value="1"/>
</dbReference>
<dbReference type="PANTHER" id="PTHR30627">
    <property type="entry name" value="PEPTIDOGLYCAN D,D-TRANSPEPTIDASE"/>
    <property type="match status" value="1"/>
</dbReference>
<dbReference type="Gene3D" id="3.30.70.2110">
    <property type="match status" value="1"/>
</dbReference>
<dbReference type="SUPFAM" id="SSF54184">
    <property type="entry name" value="Penicillin-binding protein 2x (pbp-2x), c-terminal domain"/>
    <property type="match status" value="2"/>
</dbReference>
<keyword evidence="8" id="KW-0812">Transmembrane</keyword>
<dbReference type="UniPathway" id="UPA00219"/>
<dbReference type="SUPFAM" id="SSF56601">
    <property type="entry name" value="beta-lactamase/transpeptidase-like"/>
    <property type="match status" value="1"/>
</dbReference>
<dbReference type="PANTHER" id="PTHR30627:SF26">
    <property type="entry name" value="PENICILLIN-BINDING PROTEIN 2B"/>
    <property type="match status" value="1"/>
</dbReference>
<keyword evidence="8" id="KW-1133">Transmembrane helix</keyword>
<evidence type="ECO:0000256" key="3">
    <source>
        <dbReference type="ARBA" id="ARBA00007171"/>
    </source>
</evidence>
<reference evidence="10 11" key="1">
    <citation type="journal article" date="2015" name="Stand. Genomic Sci.">
        <title>Genomic Encyclopedia of Bacterial and Archaeal Type Strains, Phase III: the genomes of soil and plant-associated and newly described type strains.</title>
        <authorList>
            <person name="Whitman W.B."/>
            <person name="Woyke T."/>
            <person name="Klenk H.P."/>
            <person name="Zhou Y."/>
            <person name="Lilburn T.G."/>
            <person name="Beck B.J."/>
            <person name="De Vos P."/>
            <person name="Vandamme P."/>
            <person name="Eisen J.A."/>
            <person name="Garrity G."/>
            <person name="Hugenholtz P."/>
            <person name="Kyrpides N.C."/>
        </authorList>
    </citation>
    <scope>NUCLEOTIDE SEQUENCE [LARGE SCALE GENOMIC DNA]</scope>
    <source>
        <strain evidence="10 11">CGMCC 1.10116</strain>
    </source>
</reference>
<dbReference type="GO" id="GO:0009252">
    <property type="term" value="P:peptidoglycan biosynthetic process"/>
    <property type="evidence" value="ECO:0007669"/>
    <property type="project" value="UniProtKB-UniPathway"/>
</dbReference>
<evidence type="ECO:0000256" key="6">
    <source>
        <dbReference type="ARBA" id="ARBA00034000"/>
    </source>
</evidence>
<comment type="caution">
    <text evidence="10">The sequence shown here is derived from an EMBL/GenBank/DDBJ whole genome shotgun (WGS) entry which is preliminary data.</text>
</comment>
<dbReference type="InterPro" id="IPR012338">
    <property type="entry name" value="Beta-lactam/transpept-like"/>
</dbReference>
<protein>
    <recommendedName>
        <fullName evidence="4">serine-type D-Ala-D-Ala carboxypeptidase</fullName>
        <ecNumber evidence="4">3.4.16.4</ecNumber>
    </recommendedName>
</protein>
<dbReference type="CDD" id="cd06576">
    <property type="entry name" value="PASTA_Pbp2x-like_1"/>
    <property type="match status" value="1"/>
</dbReference>
<evidence type="ECO:0000313" key="11">
    <source>
        <dbReference type="Proteomes" id="UP000315711"/>
    </source>
</evidence>
<proteinExistence type="inferred from homology"/>
<dbReference type="GO" id="GO:0009002">
    <property type="term" value="F:serine-type D-Ala-D-Ala carboxypeptidase activity"/>
    <property type="evidence" value="ECO:0007669"/>
    <property type="project" value="UniProtKB-EC"/>
</dbReference>
<dbReference type="SMART" id="SM00740">
    <property type="entry name" value="PASTA"/>
    <property type="match status" value="2"/>
</dbReference>
<dbReference type="InterPro" id="IPR050515">
    <property type="entry name" value="Beta-lactam/transpept"/>
</dbReference>
<comment type="subcellular location">
    <subcellularLocation>
        <location evidence="1">Membrane</location>
    </subcellularLocation>
</comment>
<evidence type="ECO:0000256" key="7">
    <source>
        <dbReference type="SAM" id="MobiDB-lite"/>
    </source>
</evidence>
<evidence type="ECO:0000256" key="8">
    <source>
        <dbReference type="SAM" id="Phobius"/>
    </source>
</evidence>
<evidence type="ECO:0000256" key="1">
    <source>
        <dbReference type="ARBA" id="ARBA00004370"/>
    </source>
</evidence>
<keyword evidence="5 8" id="KW-0472">Membrane</keyword>
<gene>
    <name evidence="10" type="ORF">IQ10_02340</name>
</gene>
<dbReference type="Pfam" id="PF03793">
    <property type="entry name" value="PASTA"/>
    <property type="match status" value="1"/>
</dbReference>
<dbReference type="Pfam" id="PF00905">
    <property type="entry name" value="Transpeptidase"/>
    <property type="match status" value="1"/>
</dbReference>
<comment type="pathway">
    <text evidence="2">Cell wall biogenesis; peptidoglycan biosynthesis.</text>
</comment>
<organism evidence="10 11">
    <name type="scientific">Halalkalibacter nanhaiisediminis</name>
    <dbReference type="NCBI Taxonomy" id="688079"/>
    <lineage>
        <taxon>Bacteria</taxon>
        <taxon>Bacillati</taxon>
        <taxon>Bacillota</taxon>
        <taxon>Bacilli</taxon>
        <taxon>Bacillales</taxon>
        <taxon>Bacillaceae</taxon>
        <taxon>Halalkalibacter</taxon>
    </lineage>
</organism>
<dbReference type="Pfam" id="PF03717">
    <property type="entry name" value="PBP_dimer"/>
    <property type="match status" value="1"/>
</dbReference>
<dbReference type="Gene3D" id="3.90.1310.10">
    <property type="entry name" value="Penicillin-binding protein 2a (Domain 2)"/>
    <property type="match status" value="1"/>
</dbReference>
<dbReference type="EMBL" id="VLKZ01000006">
    <property type="protein sequence ID" value="TWI55781.1"/>
    <property type="molecule type" value="Genomic_DNA"/>
</dbReference>
<evidence type="ECO:0000256" key="5">
    <source>
        <dbReference type="ARBA" id="ARBA00023136"/>
    </source>
</evidence>
<accession>A0A562QGB6</accession>
<dbReference type="InterPro" id="IPR005543">
    <property type="entry name" value="PASTA_dom"/>
</dbReference>
<evidence type="ECO:0000259" key="9">
    <source>
        <dbReference type="PROSITE" id="PS51178"/>
    </source>
</evidence>
<dbReference type="GO" id="GO:0071555">
    <property type="term" value="P:cell wall organization"/>
    <property type="evidence" value="ECO:0007669"/>
    <property type="project" value="TreeGrafter"/>
</dbReference>
<evidence type="ECO:0000256" key="4">
    <source>
        <dbReference type="ARBA" id="ARBA00012448"/>
    </source>
</evidence>
<dbReference type="AlphaFoldDB" id="A0A562QGB6"/>
<feature type="compositionally biased region" description="Acidic residues" evidence="7">
    <location>
        <begin position="717"/>
        <end position="734"/>
    </location>
</feature>
<dbReference type="SUPFAM" id="SSF56519">
    <property type="entry name" value="Penicillin binding protein dimerisation domain"/>
    <property type="match status" value="1"/>
</dbReference>
<comment type="catalytic activity">
    <reaction evidence="6">
        <text>Preferential cleavage: (Ac)2-L-Lys-D-Ala-|-D-Ala. Also transpeptidation of peptidyl-alanyl moieties that are N-acyl substituents of D-alanine.</text>
        <dbReference type="EC" id="3.4.16.4"/>
    </reaction>
</comment>
<dbReference type="PROSITE" id="PS51178">
    <property type="entry name" value="PASTA"/>
    <property type="match status" value="1"/>
</dbReference>
<feature type="transmembrane region" description="Helical" evidence="8">
    <location>
        <begin position="21"/>
        <end position="40"/>
    </location>
</feature>